<reference evidence="3 4" key="1">
    <citation type="submission" date="2020-01" db="EMBL/GenBank/DDBJ databases">
        <title>Jiella pacifica sp. nov.</title>
        <authorList>
            <person name="Xue Z."/>
            <person name="Zhu S."/>
            <person name="Chen J."/>
            <person name="Yang J."/>
        </authorList>
    </citation>
    <scope>NUCLEOTIDE SEQUENCE [LARGE SCALE GENOMIC DNA]</scope>
    <source>
        <strain evidence="3 4">40Bstr34</strain>
    </source>
</reference>
<name>A0A6N9SY45_9HYPH</name>
<evidence type="ECO:0000256" key="1">
    <source>
        <dbReference type="SAM" id="MobiDB-lite"/>
    </source>
</evidence>
<organism evidence="3 4">
    <name type="scientific">Jiella pacifica</name>
    <dbReference type="NCBI Taxonomy" id="2696469"/>
    <lineage>
        <taxon>Bacteria</taxon>
        <taxon>Pseudomonadati</taxon>
        <taxon>Pseudomonadota</taxon>
        <taxon>Alphaproteobacteria</taxon>
        <taxon>Hyphomicrobiales</taxon>
        <taxon>Aurantimonadaceae</taxon>
        <taxon>Jiella</taxon>
    </lineage>
</organism>
<keyword evidence="2" id="KW-0472">Membrane</keyword>
<proteinExistence type="predicted"/>
<feature type="transmembrane region" description="Helical" evidence="2">
    <location>
        <begin position="44"/>
        <end position="64"/>
    </location>
</feature>
<dbReference type="InterPro" id="IPR008523">
    <property type="entry name" value="DUF805"/>
</dbReference>
<sequence length="187" mass="19161">MQSFFSFHGRIGRTTYWLAVFTAFVLFLGGAAMIALAGSNMAGTLSAVAGVVLVAAGAWISWATTVTRLHDTDHSGFLALVILVPLGSLGLMAYCGLAAGTPGMNDYGAPPRLGGSGYLDEAMAAFEEPDGERRSASVMRKAAAQATASAPATMDTPPRAAVRQNGPVHPGGSAGRPSFGRRSLSTA</sequence>
<keyword evidence="4" id="KW-1185">Reference proteome</keyword>
<comment type="caution">
    <text evidence="3">The sequence shown here is derived from an EMBL/GenBank/DDBJ whole genome shotgun (WGS) entry which is preliminary data.</text>
</comment>
<dbReference type="GO" id="GO:0005886">
    <property type="term" value="C:plasma membrane"/>
    <property type="evidence" value="ECO:0007669"/>
    <property type="project" value="TreeGrafter"/>
</dbReference>
<accession>A0A6N9SY45</accession>
<dbReference type="EMBL" id="JAAAMG010000003">
    <property type="protein sequence ID" value="NDW04004.1"/>
    <property type="molecule type" value="Genomic_DNA"/>
</dbReference>
<dbReference type="RefSeq" id="WP_163461915.1">
    <property type="nucleotide sequence ID" value="NZ_JAAAMG010000003.1"/>
</dbReference>
<feature type="transmembrane region" description="Helical" evidence="2">
    <location>
        <begin position="16"/>
        <end position="37"/>
    </location>
</feature>
<feature type="region of interest" description="Disordered" evidence="1">
    <location>
        <begin position="129"/>
        <end position="187"/>
    </location>
</feature>
<dbReference type="Proteomes" id="UP000469011">
    <property type="component" value="Unassembled WGS sequence"/>
</dbReference>
<dbReference type="Pfam" id="PF05656">
    <property type="entry name" value="DUF805"/>
    <property type="match status" value="1"/>
</dbReference>
<dbReference type="PANTHER" id="PTHR34980">
    <property type="entry name" value="INNER MEMBRANE PROTEIN-RELATED-RELATED"/>
    <property type="match status" value="1"/>
</dbReference>
<dbReference type="PANTHER" id="PTHR34980:SF2">
    <property type="entry name" value="INNER MEMBRANE PROTEIN YHAH-RELATED"/>
    <property type="match status" value="1"/>
</dbReference>
<evidence type="ECO:0000256" key="2">
    <source>
        <dbReference type="SAM" id="Phobius"/>
    </source>
</evidence>
<keyword evidence="2" id="KW-0812">Transmembrane</keyword>
<feature type="transmembrane region" description="Helical" evidence="2">
    <location>
        <begin position="76"/>
        <end position="97"/>
    </location>
</feature>
<evidence type="ECO:0000313" key="3">
    <source>
        <dbReference type="EMBL" id="NDW04004.1"/>
    </source>
</evidence>
<dbReference type="AlphaFoldDB" id="A0A6N9SY45"/>
<gene>
    <name evidence="3" type="ORF">GTK09_06135</name>
</gene>
<protein>
    <submittedName>
        <fullName evidence="3">DUF805 domain-containing protein</fullName>
    </submittedName>
</protein>
<keyword evidence="2" id="KW-1133">Transmembrane helix</keyword>
<evidence type="ECO:0000313" key="4">
    <source>
        <dbReference type="Proteomes" id="UP000469011"/>
    </source>
</evidence>
<feature type="compositionally biased region" description="Low complexity" evidence="1">
    <location>
        <begin position="142"/>
        <end position="152"/>
    </location>
</feature>